<dbReference type="Pfam" id="PF13529">
    <property type="entry name" value="Peptidase_C39_2"/>
    <property type="match status" value="1"/>
</dbReference>
<proteinExistence type="predicted"/>
<name>A0A2H0US43_9BACT</name>
<comment type="caution">
    <text evidence="2">The sequence shown here is derived from an EMBL/GenBank/DDBJ whole genome shotgun (WGS) entry which is preliminary data.</text>
</comment>
<evidence type="ECO:0000313" key="3">
    <source>
        <dbReference type="Proteomes" id="UP000231157"/>
    </source>
</evidence>
<sequence length="263" mass="29474">MKRRYKALIIITPLLLIAAFLSLRNSSSNKEDFLANITESPYADTISPAAEIPKSSPKNQLDTISEEDSVLPSSYSIKVPFIVQAPLADWSAPFNHACEEASIIMIHQYFKNQSLAPDEAKDAILAMTNFEVQKYGSHEDTASAQTVELIKDYYGYDAEVRYNITLDDIKRELIKDNPVIVPTNGKVLANPYFTPPGPDYHMLVITGYTPDRFITNDPGTKRGENLSYTYENLEKSIQDWGLMDWDTGDGTHGPTAMIIIKRS</sequence>
<evidence type="ECO:0000313" key="2">
    <source>
        <dbReference type="EMBL" id="PIR89234.1"/>
    </source>
</evidence>
<dbReference type="AlphaFoldDB" id="A0A2H0US43"/>
<dbReference type="EMBL" id="PFAZ01000002">
    <property type="protein sequence ID" value="PIR89234.1"/>
    <property type="molecule type" value="Genomic_DNA"/>
</dbReference>
<feature type="domain" description="Peptidase C39-like" evidence="1">
    <location>
        <begin position="78"/>
        <end position="218"/>
    </location>
</feature>
<reference evidence="3" key="1">
    <citation type="submission" date="2017-09" db="EMBL/GenBank/DDBJ databases">
        <title>Depth-based differentiation of microbial function through sediment-hosted aquifers and enrichment of novel symbionts in the deep terrestrial subsurface.</title>
        <authorList>
            <person name="Probst A.J."/>
            <person name="Ladd B."/>
            <person name="Jarett J.K."/>
            <person name="Geller-Mcgrath D.E."/>
            <person name="Sieber C.M.K."/>
            <person name="Emerson J.B."/>
            <person name="Anantharaman K."/>
            <person name="Thomas B.C."/>
            <person name="Malmstrom R."/>
            <person name="Stieglmeier M."/>
            <person name="Klingl A."/>
            <person name="Woyke T."/>
            <person name="Ryan C.M."/>
            <person name="Banfield J.F."/>
        </authorList>
    </citation>
    <scope>NUCLEOTIDE SEQUENCE [LARGE SCALE GENOMIC DNA]</scope>
</reference>
<dbReference type="InterPro" id="IPR039564">
    <property type="entry name" value="Peptidase_C39-like"/>
</dbReference>
<dbReference type="Proteomes" id="UP000231157">
    <property type="component" value="Unassembled WGS sequence"/>
</dbReference>
<evidence type="ECO:0000259" key="1">
    <source>
        <dbReference type="Pfam" id="PF13529"/>
    </source>
</evidence>
<dbReference type="Gene3D" id="3.90.70.10">
    <property type="entry name" value="Cysteine proteinases"/>
    <property type="match status" value="1"/>
</dbReference>
<dbReference type="SUPFAM" id="SSF54001">
    <property type="entry name" value="Cysteine proteinases"/>
    <property type="match status" value="1"/>
</dbReference>
<dbReference type="InterPro" id="IPR038765">
    <property type="entry name" value="Papain-like_cys_pep_sf"/>
</dbReference>
<gene>
    <name evidence="2" type="ORF">COU07_02105</name>
</gene>
<accession>A0A2H0US43</accession>
<organism evidence="2 3">
    <name type="scientific">Candidatus Harrisonbacteria bacterium CG10_big_fil_rev_8_21_14_0_10_40_38</name>
    <dbReference type="NCBI Taxonomy" id="1974583"/>
    <lineage>
        <taxon>Bacteria</taxon>
        <taxon>Candidatus Harrisoniibacteriota</taxon>
    </lineage>
</organism>
<protein>
    <recommendedName>
        <fullName evidence="1">Peptidase C39-like domain-containing protein</fullName>
    </recommendedName>
</protein>